<evidence type="ECO:0000256" key="4">
    <source>
        <dbReference type="ARBA" id="ARBA00023242"/>
    </source>
</evidence>
<evidence type="ECO:0000256" key="3">
    <source>
        <dbReference type="ARBA" id="ARBA00022737"/>
    </source>
</evidence>
<dbReference type="GO" id="GO:0071014">
    <property type="term" value="C:post-mRNA release spliceosomal complex"/>
    <property type="evidence" value="ECO:0007669"/>
    <property type="project" value="EnsemblFungi"/>
</dbReference>
<accession>A0A1Y2CDG0</accession>
<evidence type="ECO:0000256" key="1">
    <source>
        <dbReference type="ARBA" id="ARBA00004123"/>
    </source>
</evidence>
<dbReference type="STRING" id="329046.A0A1Y2CDG0"/>
<reference evidence="7 8" key="1">
    <citation type="submission" date="2016-07" db="EMBL/GenBank/DDBJ databases">
        <title>Pervasive Adenine N6-methylation of Active Genes in Fungi.</title>
        <authorList>
            <consortium name="DOE Joint Genome Institute"/>
            <person name="Mondo S.J."/>
            <person name="Dannebaum R.O."/>
            <person name="Kuo R.C."/>
            <person name="Labutti K."/>
            <person name="Haridas S."/>
            <person name="Kuo A."/>
            <person name="Salamov A."/>
            <person name="Ahrendt S.R."/>
            <person name="Lipzen A."/>
            <person name="Sullivan W."/>
            <person name="Andreopoulos W.B."/>
            <person name="Clum A."/>
            <person name="Lindquist E."/>
            <person name="Daum C."/>
            <person name="Ramamoorthy G.K."/>
            <person name="Gryganskyi A."/>
            <person name="Culley D."/>
            <person name="Magnuson J.K."/>
            <person name="James T.Y."/>
            <person name="O'Malley M.A."/>
            <person name="Stajich J.E."/>
            <person name="Spatafora J.W."/>
            <person name="Visel A."/>
            <person name="Grigoriev I.V."/>
        </authorList>
    </citation>
    <scope>NUCLEOTIDE SEQUENCE [LARGE SCALE GENOMIC DNA]</scope>
    <source>
        <strain evidence="7 8">JEL800</strain>
    </source>
</reference>
<dbReference type="GO" id="GO:0005686">
    <property type="term" value="C:U2 snRNP"/>
    <property type="evidence" value="ECO:0007669"/>
    <property type="project" value="EnsemblFungi"/>
</dbReference>
<dbReference type="Gene3D" id="3.80.10.10">
    <property type="entry name" value="Ribonuclease Inhibitor"/>
    <property type="match status" value="1"/>
</dbReference>
<dbReference type="Proteomes" id="UP000193642">
    <property type="component" value="Unassembled WGS sequence"/>
</dbReference>
<dbReference type="InterPro" id="IPR001611">
    <property type="entry name" value="Leu-rich_rpt"/>
</dbReference>
<dbReference type="AlphaFoldDB" id="A0A1Y2CDG0"/>
<evidence type="ECO:0000256" key="6">
    <source>
        <dbReference type="ARBA" id="ARBA00024238"/>
    </source>
</evidence>
<keyword evidence="8" id="KW-1185">Reference proteome</keyword>
<dbReference type="Pfam" id="PF14580">
    <property type="entry name" value="LRR_9"/>
    <property type="match status" value="1"/>
</dbReference>
<dbReference type="OrthoDB" id="433501at2759"/>
<evidence type="ECO:0000256" key="5">
    <source>
        <dbReference type="ARBA" id="ARBA00024196"/>
    </source>
</evidence>
<name>A0A1Y2CDG0_9FUNG</name>
<comment type="caution">
    <text evidence="7">The sequence shown here is derived from an EMBL/GenBank/DDBJ whole genome shotgun (WGS) entry which is preliminary data.</text>
</comment>
<proteinExistence type="inferred from homology"/>
<dbReference type="GO" id="GO:0000398">
    <property type="term" value="P:mRNA splicing, via spliceosome"/>
    <property type="evidence" value="ECO:0007669"/>
    <property type="project" value="InterPro"/>
</dbReference>
<gene>
    <name evidence="7" type="ORF">BCR33DRAFT_849989</name>
</gene>
<organism evidence="7 8">
    <name type="scientific">Rhizoclosmatium globosum</name>
    <dbReference type="NCBI Taxonomy" id="329046"/>
    <lineage>
        <taxon>Eukaryota</taxon>
        <taxon>Fungi</taxon>
        <taxon>Fungi incertae sedis</taxon>
        <taxon>Chytridiomycota</taxon>
        <taxon>Chytridiomycota incertae sedis</taxon>
        <taxon>Chytridiomycetes</taxon>
        <taxon>Chytridiales</taxon>
        <taxon>Chytriomycetaceae</taxon>
        <taxon>Rhizoclosmatium</taxon>
    </lineage>
</organism>
<dbReference type="PROSITE" id="PS51450">
    <property type="entry name" value="LRR"/>
    <property type="match status" value="1"/>
</dbReference>
<evidence type="ECO:0000256" key="2">
    <source>
        <dbReference type="ARBA" id="ARBA00022614"/>
    </source>
</evidence>
<evidence type="ECO:0000313" key="8">
    <source>
        <dbReference type="Proteomes" id="UP000193642"/>
    </source>
</evidence>
<keyword evidence="2" id="KW-0433">Leucine-rich repeat</keyword>
<protein>
    <recommendedName>
        <fullName evidence="6">U2 small nuclear ribonucleoprotein A'</fullName>
    </recommendedName>
</protein>
<keyword evidence="3" id="KW-0677">Repeat</keyword>
<comment type="similarity">
    <text evidence="5">Belongs to the U2 small nuclear ribonucleoprotein A family.</text>
</comment>
<comment type="subcellular location">
    <subcellularLocation>
        <location evidence="1">Nucleus</location>
    </subcellularLocation>
</comment>
<dbReference type="SUPFAM" id="SSF52058">
    <property type="entry name" value="L domain-like"/>
    <property type="match status" value="1"/>
</dbReference>
<dbReference type="PANTHER" id="PTHR10552:SF6">
    <property type="entry name" value="U2 SMALL NUCLEAR RIBONUCLEOPROTEIN A"/>
    <property type="match status" value="1"/>
</dbReference>
<sequence>MKLDYDVLSTAITFTDAVKERCLDLRSLKVAKLENLAMTKDLHDTIDLTDNDLQSLSPSDFPPFTRLKTLLLSQNRITHIEPKTASKIPHIESLILANNSLAELGDIAVLSEFKDLVRVALVGNPVCTKQNYRLWVIFCCPKLRVLDFRRVKDVERAEAKRVFSGSKEAKEYAKQVGSTVSGGGTTGTFVVGEGAPVAAKQIVKPHTGPSPEEAARIKAAIESAGSLEEVARLKRQLEGGSVPSSKKR</sequence>
<dbReference type="GO" id="GO:0030620">
    <property type="term" value="F:U2 snRNA binding"/>
    <property type="evidence" value="ECO:0007669"/>
    <property type="project" value="InterPro"/>
</dbReference>
<dbReference type="InterPro" id="IPR044640">
    <property type="entry name" value="RU2A"/>
</dbReference>
<evidence type="ECO:0000313" key="7">
    <source>
        <dbReference type="EMBL" id="ORY45079.1"/>
    </source>
</evidence>
<dbReference type="EMBL" id="MCGO01000020">
    <property type="protein sequence ID" value="ORY45079.1"/>
    <property type="molecule type" value="Genomic_DNA"/>
</dbReference>
<dbReference type="PANTHER" id="PTHR10552">
    <property type="entry name" value="U2 SMALL NUCLEAR RIBONUCLEOPROTEIN A"/>
    <property type="match status" value="1"/>
</dbReference>
<dbReference type="FunFam" id="3.80.10.10:FF:000026">
    <property type="entry name" value="U2 small nuclear ribonucleoprotein A"/>
    <property type="match status" value="1"/>
</dbReference>
<keyword evidence="4" id="KW-0539">Nucleus</keyword>
<dbReference type="InterPro" id="IPR032675">
    <property type="entry name" value="LRR_dom_sf"/>
</dbReference>